<name>A0A6P8IN79_ACTTE</name>
<reference evidence="3" key="1">
    <citation type="submission" date="2025-08" db="UniProtKB">
        <authorList>
            <consortium name="RefSeq"/>
        </authorList>
    </citation>
    <scope>IDENTIFICATION</scope>
    <source>
        <tissue evidence="3">Tentacle</tissue>
    </source>
</reference>
<feature type="domain" description="Tox-ART-HYD1" evidence="1">
    <location>
        <begin position="30"/>
        <end position="98"/>
    </location>
</feature>
<dbReference type="Pfam" id="PF15633">
    <property type="entry name" value="Tox-ART-HYD1"/>
    <property type="match status" value="1"/>
</dbReference>
<proteinExistence type="predicted"/>
<dbReference type="InterPro" id="IPR028920">
    <property type="entry name" value="Tox-ART-HYD1_dom"/>
</dbReference>
<gene>
    <name evidence="3" type="primary">LOC116302771</name>
</gene>
<keyword evidence="2" id="KW-1185">Reference proteome</keyword>
<evidence type="ECO:0000313" key="2">
    <source>
        <dbReference type="Proteomes" id="UP000515163"/>
    </source>
</evidence>
<dbReference type="InParanoid" id="A0A6P8IN79"/>
<evidence type="ECO:0000259" key="1">
    <source>
        <dbReference type="Pfam" id="PF15633"/>
    </source>
</evidence>
<dbReference type="KEGG" id="aten:116302771"/>
<dbReference type="Proteomes" id="UP000515163">
    <property type="component" value="Unplaced"/>
</dbReference>
<evidence type="ECO:0000313" key="3">
    <source>
        <dbReference type="RefSeq" id="XP_031568000.1"/>
    </source>
</evidence>
<sequence length="134" mass="15547">MLGDEKGAAATQLEFLRNLGIPVPKIKNFYHYTNKEGATAIARCKKISASSVEARDATYGRGVYFTSMDPRHFSKEEIRENNYGNSAAFPDRTDYVVEVWMPWNHMHRTPDTRDIYLYANDVELERYTYNILKI</sequence>
<accession>A0A6P8IN79</accession>
<dbReference type="OrthoDB" id="5975056at2759"/>
<organism evidence="2 3">
    <name type="scientific">Actinia tenebrosa</name>
    <name type="common">Australian red waratah sea anemone</name>
    <dbReference type="NCBI Taxonomy" id="6105"/>
    <lineage>
        <taxon>Eukaryota</taxon>
        <taxon>Metazoa</taxon>
        <taxon>Cnidaria</taxon>
        <taxon>Anthozoa</taxon>
        <taxon>Hexacorallia</taxon>
        <taxon>Actiniaria</taxon>
        <taxon>Actiniidae</taxon>
        <taxon>Actinia</taxon>
    </lineage>
</organism>
<dbReference type="RefSeq" id="XP_031568000.1">
    <property type="nucleotide sequence ID" value="XM_031712140.1"/>
</dbReference>
<protein>
    <submittedName>
        <fullName evidence="3">Uncharacterized protein LOC116302771</fullName>
    </submittedName>
</protein>
<dbReference type="AlphaFoldDB" id="A0A6P8IN79"/>
<dbReference type="GeneID" id="116302771"/>